<name>A0ABD3AM91_9GENT</name>
<keyword evidence="5 7" id="KW-0732">Signal</keyword>
<evidence type="ECO:0000256" key="5">
    <source>
        <dbReference type="ARBA" id="ARBA00022729"/>
    </source>
</evidence>
<evidence type="ECO:0000256" key="2">
    <source>
        <dbReference type="ARBA" id="ARBA00006370"/>
    </source>
</evidence>
<accession>A0ABD3AM91</accession>
<dbReference type="InterPro" id="IPR014756">
    <property type="entry name" value="Ig_E-set"/>
</dbReference>
<evidence type="ECO:0000256" key="3">
    <source>
        <dbReference type="ARBA" id="ARBA00011245"/>
    </source>
</evidence>
<dbReference type="FunFam" id="2.60.40.770:FF:000002">
    <property type="entry name" value="putative phosphatidylglycerol/phosphatidylinositol transfer protein DDB_G0282179"/>
    <property type="match status" value="1"/>
</dbReference>
<protein>
    <recommendedName>
        <fullName evidence="8">MD-2-related lipid-recognition domain-containing protein</fullName>
    </recommendedName>
</protein>
<dbReference type="CDD" id="cd00917">
    <property type="entry name" value="PG-PI_TP"/>
    <property type="match status" value="1"/>
</dbReference>
<keyword evidence="10" id="KW-1185">Reference proteome</keyword>
<dbReference type="PANTHER" id="PTHR11306">
    <property type="entry name" value="NIEMANN PICK TYPE C2 PROTEIN NPC2-RELATED"/>
    <property type="match status" value="1"/>
</dbReference>
<organism evidence="9 10">
    <name type="scientific">Cinchona calisaya</name>
    <dbReference type="NCBI Taxonomy" id="153742"/>
    <lineage>
        <taxon>Eukaryota</taxon>
        <taxon>Viridiplantae</taxon>
        <taxon>Streptophyta</taxon>
        <taxon>Embryophyta</taxon>
        <taxon>Tracheophyta</taxon>
        <taxon>Spermatophyta</taxon>
        <taxon>Magnoliopsida</taxon>
        <taxon>eudicotyledons</taxon>
        <taxon>Gunneridae</taxon>
        <taxon>Pentapetalae</taxon>
        <taxon>asterids</taxon>
        <taxon>lamiids</taxon>
        <taxon>Gentianales</taxon>
        <taxon>Rubiaceae</taxon>
        <taxon>Cinchonoideae</taxon>
        <taxon>Cinchoneae</taxon>
        <taxon>Cinchona</taxon>
    </lineage>
</organism>
<dbReference type="InterPro" id="IPR033917">
    <property type="entry name" value="ML_PG-PI_TP"/>
</dbReference>
<keyword evidence="4" id="KW-0813">Transport</keyword>
<evidence type="ECO:0000256" key="1">
    <source>
        <dbReference type="ARBA" id="ARBA00002053"/>
    </source>
</evidence>
<dbReference type="InterPro" id="IPR003172">
    <property type="entry name" value="ML_dom"/>
</dbReference>
<feature type="domain" description="MD-2-related lipid-recognition" evidence="8">
    <location>
        <begin position="31"/>
        <end position="146"/>
    </location>
</feature>
<dbReference type="PANTHER" id="PTHR11306:SF0">
    <property type="entry name" value="PHOSPHATIDYLGLYCEROL_PHOSPHATIDYLINOSITOL TRANSFER PROTEIN"/>
    <property type="match status" value="1"/>
</dbReference>
<evidence type="ECO:0000256" key="4">
    <source>
        <dbReference type="ARBA" id="ARBA00022448"/>
    </source>
</evidence>
<feature type="chain" id="PRO_5044826966" description="MD-2-related lipid-recognition domain-containing protein" evidence="7">
    <location>
        <begin position="29"/>
        <end position="159"/>
    </location>
</feature>
<proteinExistence type="inferred from homology"/>
<evidence type="ECO:0000313" key="10">
    <source>
        <dbReference type="Proteomes" id="UP001630127"/>
    </source>
</evidence>
<dbReference type="InterPro" id="IPR039670">
    <property type="entry name" value="NPC2-like"/>
</dbReference>
<keyword evidence="6" id="KW-0445">Lipid transport</keyword>
<comment type="similarity">
    <text evidence="2">Belongs to the NPC2 family.</text>
</comment>
<dbReference type="SUPFAM" id="SSF81296">
    <property type="entry name" value="E set domains"/>
    <property type="match status" value="1"/>
</dbReference>
<evidence type="ECO:0000313" key="9">
    <source>
        <dbReference type="EMBL" id="KAL3532188.1"/>
    </source>
</evidence>
<dbReference type="Proteomes" id="UP001630127">
    <property type="component" value="Unassembled WGS sequence"/>
</dbReference>
<sequence>MARSQLNLTIAVAVIFLSIGLLVPSTSAIDFRYCDKKGGHSVNVSGVEIDPYPVTRNKETTFKISASTDKPITGGKLVIEVTYIWFHVRTETHDLCTETSCPVSAGDFQIGHTQVLPGYTPPGSYTLEMKLEDGNKKQLTCIEFDFSIGFLESEAVADS</sequence>
<dbReference type="EMBL" id="JBJUIK010000003">
    <property type="protein sequence ID" value="KAL3532188.1"/>
    <property type="molecule type" value="Genomic_DNA"/>
</dbReference>
<dbReference type="SMART" id="SM00737">
    <property type="entry name" value="ML"/>
    <property type="match status" value="1"/>
</dbReference>
<comment type="function">
    <text evidence="1">Catalyzes the intermembrane transfer of phosphatidylglycerol and phosphatidylinositol.</text>
</comment>
<dbReference type="AlphaFoldDB" id="A0ABD3AM91"/>
<comment type="subunit">
    <text evidence="3">Monomer.</text>
</comment>
<dbReference type="GO" id="GO:0006869">
    <property type="term" value="P:lipid transport"/>
    <property type="evidence" value="ECO:0007669"/>
    <property type="project" value="UniProtKB-KW"/>
</dbReference>
<gene>
    <name evidence="9" type="ORF">ACH5RR_005709</name>
</gene>
<dbReference type="Gene3D" id="2.60.40.770">
    <property type="match status" value="1"/>
</dbReference>
<comment type="caution">
    <text evidence="9">The sequence shown here is derived from an EMBL/GenBank/DDBJ whole genome shotgun (WGS) entry which is preliminary data.</text>
</comment>
<reference evidence="9 10" key="1">
    <citation type="submission" date="2024-11" db="EMBL/GenBank/DDBJ databases">
        <title>A near-complete genome assembly of Cinchona calisaya.</title>
        <authorList>
            <person name="Lian D.C."/>
            <person name="Zhao X.W."/>
            <person name="Wei L."/>
        </authorList>
    </citation>
    <scope>NUCLEOTIDE SEQUENCE [LARGE SCALE GENOMIC DNA]</scope>
    <source>
        <tissue evidence="9">Nenye</tissue>
    </source>
</reference>
<evidence type="ECO:0000256" key="7">
    <source>
        <dbReference type="SAM" id="SignalP"/>
    </source>
</evidence>
<evidence type="ECO:0000259" key="8">
    <source>
        <dbReference type="SMART" id="SM00737"/>
    </source>
</evidence>
<evidence type="ECO:0000256" key="6">
    <source>
        <dbReference type="ARBA" id="ARBA00023055"/>
    </source>
</evidence>
<feature type="signal peptide" evidence="7">
    <location>
        <begin position="1"/>
        <end position="28"/>
    </location>
</feature>
<dbReference type="Pfam" id="PF02221">
    <property type="entry name" value="E1_DerP2_DerF2"/>
    <property type="match status" value="1"/>
</dbReference>